<evidence type="ECO:0000313" key="1">
    <source>
        <dbReference type="EMBL" id="TPV29083.1"/>
    </source>
</evidence>
<evidence type="ECO:0000313" key="2">
    <source>
        <dbReference type="Proteomes" id="UP000316142"/>
    </source>
</evidence>
<dbReference type="EMBL" id="VHIZ01000037">
    <property type="protein sequence ID" value="TPV29083.1"/>
    <property type="molecule type" value="Genomic_DNA"/>
</dbReference>
<dbReference type="CDD" id="cd06233">
    <property type="entry name" value="M14-like"/>
    <property type="match status" value="1"/>
</dbReference>
<dbReference type="InterPro" id="IPR021259">
    <property type="entry name" value="DUF2817"/>
</dbReference>
<comment type="caution">
    <text evidence="1">The sequence shown here is derived from an EMBL/GenBank/DDBJ whole genome shotgun (WGS) entry which is preliminary data.</text>
</comment>
<dbReference type="Gene3D" id="3.40.630.10">
    <property type="entry name" value="Zn peptidases"/>
    <property type="match status" value="1"/>
</dbReference>
<keyword evidence="2" id="KW-1185">Reference proteome</keyword>
<reference evidence="1 2" key="1">
    <citation type="submission" date="2019-06" db="EMBL/GenBank/DDBJ databases">
        <title>Taxogenomics and systematics of the genus Pantoea.</title>
        <authorList>
            <person name="Tambong J.T."/>
        </authorList>
    </citation>
    <scope>NUCLEOTIDE SEQUENCE [LARGE SCALE GENOMIC DNA]</scope>
    <source>
        <strain evidence="1 2">LMG 2558</strain>
    </source>
</reference>
<dbReference type="RefSeq" id="WP_140923435.1">
    <property type="nucleotide sequence ID" value="NZ_CP122311.1"/>
</dbReference>
<sequence>MALPDYQVQRARFLVAAERTGAVVTSYRHPLPGPQGEALYTDVARRGPADASRVMLVISGIHGVEGYYGSDCQIAWLETRDENALPADTALVLVHLLNPWGAAHLRRVNEDNIDLNRHFIDFSQPLPANPAYAGLHSLYHGDRDSADRQLTEVLRDTGWQAVKRIAEAGQYTSAEGFFFGGTQPAWSFNTMAEIVAQHLSVAKTIISFDLHTGAGAWGHPMLLSIAEQHYAAHEWGKDIYGEWLTLLYTGAGRESATGITATATGYLSQYLLTSLAGTLILPLVVECGTYEGEEMHRRVRDDHWLHLSGDPASAEGQRIKANLVEGFWPCDADWRSLVAFRTQQIFERGWRALISQSAVKSHPRGFG</sequence>
<accession>A0ABY2Z937</accession>
<organism evidence="1 2">
    <name type="scientific">Pantoea anthophila</name>
    <dbReference type="NCBI Taxonomy" id="470931"/>
    <lineage>
        <taxon>Bacteria</taxon>
        <taxon>Pseudomonadati</taxon>
        <taxon>Pseudomonadota</taxon>
        <taxon>Gammaproteobacteria</taxon>
        <taxon>Enterobacterales</taxon>
        <taxon>Erwiniaceae</taxon>
        <taxon>Pantoea</taxon>
    </lineage>
</organism>
<proteinExistence type="predicted"/>
<protein>
    <submittedName>
        <fullName evidence="1">DUF2817 domain-containing protein</fullName>
    </submittedName>
</protein>
<dbReference type="Pfam" id="PF10994">
    <property type="entry name" value="DUF2817"/>
    <property type="match status" value="1"/>
</dbReference>
<dbReference type="SUPFAM" id="SSF53187">
    <property type="entry name" value="Zn-dependent exopeptidases"/>
    <property type="match status" value="1"/>
</dbReference>
<gene>
    <name evidence="1" type="ORF">FJW00_07865</name>
</gene>
<name>A0ABY2Z937_9GAMM</name>
<dbReference type="Proteomes" id="UP000316142">
    <property type="component" value="Unassembled WGS sequence"/>
</dbReference>